<evidence type="ECO:0000313" key="2">
    <source>
        <dbReference type="RefSeq" id="XP_039127505.1"/>
    </source>
</evidence>
<dbReference type="AlphaFoldDB" id="A0AB40BKD6"/>
<proteinExistence type="predicted"/>
<accession>A0AB40BKD6</accession>
<dbReference type="Proteomes" id="UP001515500">
    <property type="component" value="Chromosome 6"/>
</dbReference>
<organism evidence="1 2">
    <name type="scientific">Dioscorea cayennensis subsp. rotundata</name>
    <name type="common">White Guinea yam</name>
    <name type="synonym">Dioscorea rotundata</name>
    <dbReference type="NCBI Taxonomy" id="55577"/>
    <lineage>
        <taxon>Eukaryota</taxon>
        <taxon>Viridiplantae</taxon>
        <taxon>Streptophyta</taxon>
        <taxon>Embryophyta</taxon>
        <taxon>Tracheophyta</taxon>
        <taxon>Spermatophyta</taxon>
        <taxon>Magnoliopsida</taxon>
        <taxon>Liliopsida</taxon>
        <taxon>Dioscoreales</taxon>
        <taxon>Dioscoreaceae</taxon>
        <taxon>Dioscorea</taxon>
    </lineage>
</organism>
<keyword evidence="1" id="KW-1185">Reference proteome</keyword>
<dbReference type="PANTHER" id="PTHR33116">
    <property type="entry name" value="REVERSE TRANSCRIPTASE ZINC-BINDING DOMAIN-CONTAINING PROTEIN-RELATED-RELATED"/>
    <property type="match status" value="1"/>
</dbReference>
<reference evidence="2" key="1">
    <citation type="submission" date="2025-08" db="UniProtKB">
        <authorList>
            <consortium name="RefSeq"/>
        </authorList>
    </citation>
    <scope>IDENTIFICATION</scope>
</reference>
<name>A0AB40BKD6_DIOCR</name>
<dbReference type="GeneID" id="120263608"/>
<sequence>MGGDMNSSFFHRSVRIRRYHNSITHLTDHNGRECFDSHSIDNMLVGHFNSLWNNPDARPLNWFLKALPPDLPTLSSDQQLSLTRPVTKDEIYTNFFDNAVMPRAWVGKEQSGFVSSHSPVDNIIAVQEMIHSINYEKCFPRRMLVKVDIEKAYDTLNWKPSDCLVALNLVAILNKARSLDLIPGFSSRLRNNFNHLMYADDLMLVSAASRKSARNICFCLTMYAHLTGQFPNKLKSEIYFPEWFNNQVSTRICKILNFRLGKVPFTYLGVLISHKRLATAHFDSMINRMNLAIAEWDKAHLSKAGKSILINSILMASPIYYLSVYPIPDTVLTKLSSIVRKFLWANSDLGKGMPLVSWDTVTSCKSEGGLGIRNLLKVKHSLMAKNLFNFLNKQDALWVDILYLKYGDPNFWSLNTPPNCSAFFKGLNITAYVLKTYLWIKTLNLVLTSFWHHPWMFDIPITFKPVFINMDLNLDNLKIDDLLTNSSLNLNALNTMFGFNWDSPILSYGEINTEENNHWIWFPASQGNKITASVYTFPDEQTC</sequence>
<dbReference type="RefSeq" id="XP_039127505.1">
    <property type="nucleotide sequence ID" value="XM_039271571.1"/>
</dbReference>
<gene>
    <name evidence="2" type="primary">LOC120263608</name>
</gene>
<protein>
    <submittedName>
        <fullName evidence="2">Uncharacterized protein LOC120263608</fullName>
    </submittedName>
</protein>
<dbReference type="PANTHER" id="PTHR33116:SF80">
    <property type="entry name" value="REVERSE TRANSCRIPTASE ZINC-BINDING DOMAIN-CONTAINING PROTEIN"/>
    <property type="match status" value="1"/>
</dbReference>
<evidence type="ECO:0000313" key="1">
    <source>
        <dbReference type="Proteomes" id="UP001515500"/>
    </source>
</evidence>